<dbReference type="Gene3D" id="3.40.50.12780">
    <property type="entry name" value="N-terminal domain of ligase-like"/>
    <property type="match status" value="1"/>
</dbReference>
<feature type="domain" description="AMP-binding enzyme C-terminal" evidence="2">
    <location>
        <begin position="445"/>
        <end position="520"/>
    </location>
</feature>
<dbReference type="Gene3D" id="3.30.300.30">
    <property type="match status" value="1"/>
</dbReference>
<dbReference type="PROSITE" id="PS00455">
    <property type="entry name" value="AMP_BINDING"/>
    <property type="match status" value="1"/>
</dbReference>
<dbReference type="Proteomes" id="UP000737171">
    <property type="component" value="Unassembled WGS sequence"/>
</dbReference>
<keyword evidence="4" id="KW-1185">Reference proteome</keyword>
<reference evidence="3 4" key="1">
    <citation type="submission" date="2020-05" db="EMBL/GenBank/DDBJ databases">
        <title>Aquincola sp. isolate from soil.</title>
        <authorList>
            <person name="Han J."/>
            <person name="Kim D.-U."/>
        </authorList>
    </citation>
    <scope>NUCLEOTIDE SEQUENCE [LARGE SCALE GENOMIC DNA]</scope>
    <source>
        <strain evidence="3 4">S2</strain>
    </source>
</reference>
<gene>
    <name evidence="3" type="ORF">HLB44_11845</name>
</gene>
<dbReference type="InterPro" id="IPR045851">
    <property type="entry name" value="AMP-bd_C_sf"/>
</dbReference>
<proteinExistence type="predicted"/>
<dbReference type="InterPro" id="IPR050237">
    <property type="entry name" value="ATP-dep_AMP-bd_enzyme"/>
</dbReference>
<dbReference type="SUPFAM" id="SSF56801">
    <property type="entry name" value="Acetyl-CoA synthetase-like"/>
    <property type="match status" value="1"/>
</dbReference>
<evidence type="ECO:0000259" key="2">
    <source>
        <dbReference type="Pfam" id="PF13193"/>
    </source>
</evidence>
<dbReference type="InterPro" id="IPR042099">
    <property type="entry name" value="ANL_N_sf"/>
</dbReference>
<name>A0ABX2EGF1_9BURK</name>
<evidence type="ECO:0000259" key="1">
    <source>
        <dbReference type="Pfam" id="PF00501"/>
    </source>
</evidence>
<feature type="domain" description="AMP-dependent synthetase/ligase" evidence="1">
    <location>
        <begin position="30"/>
        <end position="391"/>
    </location>
</feature>
<dbReference type="InterPro" id="IPR025110">
    <property type="entry name" value="AMP-bd_C"/>
</dbReference>
<dbReference type="Pfam" id="PF00501">
    <property type="entry name" value="AMP-binding"/>
    <property type="match status" value="1"/>
</dbReference>
<dbReference type="InterPro" id="IPR000873">
    <property type="entry name" value="AMP-dep_synth/lig_dom"/>
</dbReference>
<protein>
    <submittedName>
        <fullName evidence="3">AMP-binding protein</fullName>
    </submittedName>
</protein>
<dbReference type="Pfam" id="PF13193">
    <property type="entry name" value="AMP-binding_C"/>
    <property type="match status" value="1"/>
</dbReference>
<organism evidence="3 4">
    <name type="scientific">Pseudaquabacterium terrae</name>
    <dbReference type="NCBI Taxonomy" id="2732868"/>
    <lineage>
        <taxon>Bacteria</taxon>
        <taxon>Pseudomonadati</taxon>
        <taxon>Pseudomonadota</taxon>
        <taxon>Betaproteobacteria</taxon>
        <taxon>Burkholderiales</taxon>
        <taxon>Sphaerotilaceae</taxon>
        <taxon>Pseudaquabacterium</taxon>
    </lineage>
</organism>
<dbReference type="PANTHER" id="PTHR43767:SF1">
    <property type="entry name" value="NONRIBOSOMAL PEPTIDE SYNTHASE PES1 (EUROFUNG)-RELATED"/>
    <property type="match status" value="1"/>
</dbReference>
<dbReference type="InterPro" id="IPR020845">
    <property type="entry name" value="AMP-binding_CS"/>
</dbReference>
<accession>A0ABX2EGF1</accession>
<dbReference type="PANTHER" id="PTHR43767">
    <property type="entry name" value="LONG-CHAIN-FATTY-ACID--COA LIGASE"/>
    <property type="match status" value="1"/>
</dbReference>
<comment type="caution">
    <text evidence="3">The sequence shown here is derived from an EMBL/GenBank/DDBJ whole genome shotgun (WGS) entry which is preliminary data.</text>
</comment>
<evidence type="ECO:0000313" key="3">
    <source>
        <dbReference type="EMBL" id="NRF67678.1"/>
    </source>
</evidence>
<evidence type="ECO:0000313" key="4">
    <source>
        <dbReference type="Proteomes" id="UP000737171"/>
    </source>
</evidence>
<sequence>MNGNGRAFWPAGLSEAPAAPTRSLWQLLLASAQQSPAKTALVFGDQSLSYAELVRRAEGIAGWLQQHAGLQRGERVLLWSQNSLEFVIASYAVLRADAVIVPINAMWTGDEVALVAQDSGARMAIVADEFLPRLQPLIDDGLLRETVCIGAALTRGSTGRVVPWAAVLDAGVWPRPHRAGPQDLAVLPYTSGTTGRPKGCVHTHATVQAANRAAAAWRSQGSGDVFLAVAPLFHALGMQNGMHLPLMLGAGVVMLPRWNRDAALALIERHRVTTWAAPPAMLQDFFANPDVTPQRVRSLKLVTGGSSPMPPALAERMRAEFGIAYQEGYGMTETASFLIGNPPQRPKLGSLGMPGPGVELRAIDPDTLRELPAGEVGEIVVAGAQVTPGYWQQPEASAAAFIHIDGRRFLRTGDLGHVDAEGYWFMTDRLKRMISVSGYKVWPAEVEGKLLTHPAVREACVIGTPDARSGEAVKALIVCAPDAPIDEAQLIAWCRNTMAVYKAPRLIQFVPALPKSNTGKVLWRELQLKERSS</sequence>
<dbReference type="EMBL" id="JABRWJ010000003">
    <property type="protein sequence ID" value="NRF67678.1"/>
    <property type="molecule type" value="Genomic_DNA"/>
</dbReference>